<dbReference type="EMBL" id="JACCBU010000001">
    <property type="protein sequence ID" value="NYE73122.1"/>
    <property type="molecule type" value="Genomic_DNA"/>
</dbReference>
<dbReference type="InterPro" id="IPR036388">
    <property type="entry name" value="WH-like_DNA-bd_sf"/>
</dbReference>
<organism evidence="2 3">
    <name type="scientific">Microlunatus parietis</name>
    <dbReference type="NCBI Taxonomy" id="682979"/>
    <lineage>
        <taxon>Bacteria</taxon>
        <taxon>Bacillati</taxon>
        <taxon>Actinomycetota</taxon>
        <taxon>Actinomycetes</taxon>
        <taxon>Propionibacteriales</taxon>
        <taxon>Propionibacteriaceae</taxon>
        <taxon>Microlunatus</taxon>
    </lineage>
</organism>
<dbReference type="Pfam" id="PF09339">
    <property type="entry name" value="HTH_IclR"/>
    <property type="match status" value="1"/>
</dbReference>
<gene>
    <name evidence="2" type="ORF">BKA15_004451</name>
</gene>
<accession>A0A7Y9IAB2</accession>
<dbReference type="InterPro" id="IPR036390">
    <property type="entry name" value="WH_DNA-bd_sf"/>
</dbReference>
<protein>
    <recommendedName>
        <fullName evidence="1">HTH iclR-type domain-containing protein</fullName>
    </recommendedName>
</protein>
<evidence type="ECO:0000259" key="1">
    <source>
        <dbReference type="Pfam" id="PF09339"/>
    </source>
</evidence>
<dbReference type="AlphaFoldDB" id="A0A7Y9IAB2"/>
<dbReference type="GO" id="GO:0006355">
    <property type="term" value="P:regulation of DNA-templated transcription"/>
    <property type="evidence" value="ECO:0007669"/>
    <property type="project" value="InterPro"/>
</dbReference>
<dbReference type="RefSeq" id="WP_179754387.1">
    <property type="nucleotide sequence ID" value="NZ_JACCBU010000001.1"/>
</dbReference>
<evidence type="ECO:0000313" key="3">
    <source>
        <dbReference type="Proteomes" id="UP000569914"/>
    </source>
</evidence>
<name>A0A7Y9IAB2_9ACTN</name>
<dbReference type="GO" id="GO:0003677">
    <property type="term" value="F:DNA binding"/>
    <property type="evidence" value="ECO:0007669"/>
    <property type="project" value="InterPro"/>
</dbReference>
<dbReference type="Gene3D" id="1.10.10.10">
    <property type="entry name" value="Winged helix-like DNA-binding domain superfamily/Winged helix DNA-binding domain"/>
    <property type="match status" value="1"/>
</dbReference>
<feature type="domain" description="HTH iclR-type" evidence="1">
    <location>
        <begin position="152"/>
        <end position="196"/>
    </location>
</feature>
<comment type="caution">
    <text evidence="2">The sequence shown here is derived from an EMBL/GenBank/DDBJ whole genome shotgun (WGS) entry which is preliminary data.</text>
</comment>
<evidence type="ECO:0000313" key="2">
    <source>
        <dbReference type="EMBL" id="NYE73122.1"/>
    </source>
</evidence>
<sequence length="359" mass="37756">MGNTPSRETLIDEALDRLAAQLPASWRLDYRPGAGDSRADGLVELVGPGSERLSFLVEAKRSGSISASLLIRALRDLQRTTGGVPVLFVSDYIGPALRDALAAEELSFADSTGWIRVVSAEPLVLLTGQGAARSPRVPAGSAVTRFNGLAASRIIRSLATTELPVRVRRLAGIAGVSPGSVSKLLATLASEGIVDRSDDGGVVAVRRRRLLRRWVADYAFAKTNHPVRYLIAARGLDRALTRVGELAGVALTGSAAARRLLPESATSVVPLRLLALYTLEPAQVAADLGLIDAEPATANVIIARPQDPDILTPVGDPGVLVTAPLPLVFADLLTLPGRSDAEAEQLMDALAASDPLWKA</sequence>
<keyword evidence="3" id="KW-1185">Reference proteome</keyword>
<proteinExistence type="predicted"/>
<dbReference type="SUPFAM" id="SSF46785">
    <property type="entry name" value="Winged helix' DNA-binding domain"/>
    <property type="match status" value="1"/>
</dbReference>
<dbReference type="InterPro" id="IPR005471">
    <property type="entry name" value="Tscrpt_reg_IclR_N"/>
</dbReference>
<reference evidence="2 3" key="1">
    <citation type="submission" date="2020-07" db="EMBL/GenBank/DDBJ databases">
        <title>Sequencing the genomes of 1000 actinobacteria strains.</title>
        <authorList>
            <person name="Klenk H.-P."/>
        </authorList>
    </citation>
    <scope>NUCLEOTIDE SEQUENCE [LARGE SCALE GENOMIC DNA]</scope>
    <source>
        <strain evidence="2 3">DSM 22083</strain>
    </source>
</reference>
<dbReference type="Proteomes" id="UP000569914">
    <property type="component" value="Unassembled WGS sequence"/>
</dbReference>